<gene>
    <name evidence="2" type="ORF">TWF694_000112</name>
</gene>
<protein>
    <submittedName>
        <fullName evidence="2">Uncharacterized protein</fullName>
    </submittedName>
</protein>
<organism evidence="2 3">
    <name type="scientific">Orbilia ellipsospora</name>
    <dbReference type="NCBI Taxonomy" id="2528407"/>
    <lineage>
        <taxon>Eukaryota</taxon>
        <taxon>Fungi</taxon>
        <taxon>Dikarya</taxon>
        <taxon>Ascomycota</taxon>
        <taxon>Pezizomycotina</taxon>
        <taxon>Orbiliomycetes</taxon>
        <taxon>Orbiliales</taxon>
        <taxon>Orbiliaceae</taxon>
        <taxon>Orbilia</taxon>
    </lineage>
</organism>
<name>A0AAV9XUC3_9PEZI</name>
<dbReference type="EMBL" id="JAVHJO010000001">
    <property type="protein sequence ID" value="KAK6543363.1"/>
    <property type="molecule type" value="Genomic_DNA"/>
</dbReference>
<keyword evidence="1" id="KW-1133">Transmembrane helix</keyword>
<feature type="transmembrane region" description="Helical" evidence="1">
    <location>
        <begin position="27"/>
        <end position="45"/>
    </location>
</feature>
<keyword evidence="3" id="KW-1185">Reference proteome</keyword>
<sequence length="104" mass="12171">MKLHAAPPKEKFLQSLKQVSVYRLHRMRIFSFGTTPYVVGTIPYIEPVDLNKAMRCEYGVSSFVMVYQNCYIHIFGACMFFHRFLYSAPQHFQQLSGPKMERQG</sequence>
<proteinExistence type="predicted"/>
<evidence type="ECO:0000313" key="2">
    <source>
        <dbReference type="EMBL" id="KAK6543363.1"/>
    </source>
</evidence>
<evidence type="ECO:0000256" key="1">
    <source>
        <dbReference type="SAM" id="Phobius"/>
    </source>
</evidence>
<dbReference type="AlphaFoldDB" id="A0AAV9XUC3"/>
<accession>A0AAV9XUC3</accession>
<feature type="transmembrane region" description="Helical" evidence="1">
    <location>
        <begin position="65"/>
        <end position="86"/>
    </location>
</feature>
<evidence type="ECO:0000313" key="3">
    <source>
        <dbReference type="Proteomes" id="UP001365542"/>
    </source>
</evidence>
<keyword evidence="1" id="KW-0812">Transmembrane</keyword>
<comment type="caution">
    <text evidence="2">The sequence shown here is derived from an EMBL/GenBank/DDBJ whole genome shotgun (WGS) entry which is preliminary data.</text>
</comment>
<dbReference type="Proteomes" id="UP001365542">
    <property type="component" value="Unassembled WGS sequence"/>
</dbReference>
<keyword evidence="1" id="KW-0472">Membrane</keyword>
<reference evidence="2 3" key="1">
    <citation type="submission" date="2019-10" db="EMBL/GenBank/DDBJ databases">
        <authorList>
            <person name="Palmer J.M."/>
        </authorList>
    </citation>
    <scope>NUCLEOTIDE SEQUENCE [LARGE SCALE GENOMIC DNA]</scope>
    <source>
        <strain evidence="2 3">TWF694</strain>
    </source>
</reference>